<protein>
    <submittedName>
        <fullName evidence="2">Extracellular solute-binding protein</fullName>
    </submittedName>
</protein>
<dbReference type="RefSeq" id="WP_146439568.1">
    <property type="nucleotide sequence ID" value="NZ_SJPL01000001.1"/>
</dbReference>
<evidence type="ECO:0000313" key="2">
    <source>
        <dbReference type="EMBL" id="TWT70974.1"/>
    </source>
</evidence>
<dbReference type="AlphaFoldDB" id="A0A5C5Y713"/>
<dbReference type="GO" id="GO:1904680">
    <property type="term" value="F:peptide transmembrane transporter activity"/>
    <property type="evidence" value="ECO:0007669"/>
    <property type="project" value="TreeGrafter"/>
</dbReference>
<dbReference type="PANTHER" id="PTHR30290">
    <property type="entry name" value="PERIPLASMIC BINDING COMPONENT OF ABC TRANSPORTER"/>
    <property type="match status" value="1"/>
</dbReference>
<keyword evidence="3" id="KW-1185">Reference proteome</keyword>
<evidence type="ECO:0000259" key="1">
    <source>
        <dbReference type="Pfam" id="PF00496"/>
    </source>
</evidence>
<dbReference type="Pfam" id="PF00496">
    <property type="entry name" value="SBP_bac_5"/>
    <property type="match status" value="1"/>
</dbReference>
<dbReference type="GO" id="GO:0015833">
    <property type="term" value="P:peptide transport"/>
    <property type="evidence" value="ECO:0007669"/>
    <property type="project" value="TreeGrafter"/>
</dbReference>
<reference evidence="2 3" key="1">
    <citation type="submission" date="2019-02" db="EMBL/GenBank/DDBJ databases">
        <title>Deep-cultivation of Planctomycetes and their phenomic and genomic characterization uncovers novel biology.</title>
        <authorList>
            <person name="Wiegand S."/>
            <person name="Jogler M."/>
            <person name="Boedeker C."/>
            <person name="Pinto D."/>
            <person name="Vollmers J."/>
            <person name="Rivas-Marin E."/>
            <person name="Kohn T."/>
            <person name="Peeters S.H."/>
            <person name="Heuer A."/>
            <person name="Rast P."/>
            <person name="Oberbeckmann S."/>
            <person name="Bunk B."/>
            <person name="Jeske O."/>
            <person name="Meyerdierks A."/>
            <person name="Storesund J.E."/>
            <person name="Kallscheuer N."/>
            <person name="Luecker S."/>
            <person name="Lage O.M."/>
            <person name="Pohl T."/>
            <person name="Merkel B.J."/>
            <person name="Hornburger P."/>
            <person name="Mueller R.-W."/>
            <person name="Bruemmer F."/>
            <person name="Labrenz M."/>
            <person name="Spormann A.M."/>
            <person name="Op Den Camp H."/>
            <person name="Overmann J."/>
            <person name="Amann R."/>
            <person name="Jetten M.S.M."/>
            <person name="Mascher T."/>
            <person name="Medema M.H."/>
            <person name="Devos D.P."/>
            <person name="Kaster A.-K."/>
            <person name="Ovreas L."/>
            <person name="Rohde M."/>
            <person name="Galperin M.Y."/>
            <person name="Jogler C."/>
        </authorList>
    </citation>
    <scope>NUCLEOTIDE SEQUENCE [LARGE SCALE GENOMIC DNA]</scope>
    <source>
        <strain evidence="2 3">Pan14r</strain>
    </source>
</reference>
<dbReference type="PANTHER" id="PTHR30290:SF83">
    <property type="entry name" value="ABC TRANSPORTER SUBSTRATE-BINDING PROTEIN"/>
    <property type="match status" value="1"/>
</dbReference>
<organism evidence="2 3">
    <name type="scientific">Crateriforma conspicua</name>
    <dbReference type="NCBI Taxonomy" id="2527996"/>
    <lineage>
        <taxon>Bacteria</taxon>
        <taxon>Pseudomonadati</taxon>
        <taxon>Planctomycetota</taxon>
        <taxon>Planctomycetia</taxon>
        <taxon>Planctomycetales</taxon>
        <taxon>Planctomycetaceae</taxon>
        <taxon>Crateriforma</taxon>
    </lineage>
</organism>
<feature type="domain" description="Solute-binding protein family 5" evidence="1">
    <location>
        <begin position="491"/>
        <end position="683"/>
    </location>
</feature>
<dbReference type="OrthoDB" id="281192at2"/>
<evidence type="ECO:0000313" key="3">
    <source>
        <dbReference type="Proteomes" id="UP000317238"/>
    </source>
</evidence>
<gene>
    <name evidence="2" type="ORF">Pan14r_32830</name>
</gene>
<proteinExistence type="predicted"/>
<dbReference type="Gene3D" id="3.10.105.10">
    <property type="entry name" value="Dipeptide-binding Protein, Domain 3"/>
    <property type="match status" value="1"/>
</dbReference>
<dbReference type="Gene3D" id="3.40.190.10">
    <property type="entry name" value="Periplasmic binding protein-like II"/>
    <property type="match status" value="1"/>
</dbReference>
<dbReference type="Proteomes" id="UP000317238">
    <property type="component" value="Unassembled WGS sequence"/>
</dbReference>
<dbReference type="InterPro" id="IPR000914">
    <property type="entry name" value="SBP_5_dom"/>
</dbReference>
<dbReference type="EMBL" id="SJPL01000001">
    <property type="protein sequence ID" value="TWT70974.1"/>
    <property type="molecule type" value="Genomic_DNA"/>
</dbReference>
<accession>A0A5C5Y713</accession>
<sequence>MADRHAGRIFRRSIALSAVGLRCILVCCLFAVTVSTSVARAAELLNYAQSGSPPDPGLQLLQEEPHDLIFFSKDAGGGWVKARLLDLPNRTSINGQTGTLRVEVLGIDDRVFGAKWSDVDRIDFWEQRLKRETSERIARRDFKGAYPFLSVLIRDFPNLPELTQIRSDFLWQDAIDRASRSEFVQSLAMLKELRRYNPDYKVDRLLGAIDGLNDRLMGKLVEDGKLDDAQKMLSQLEDEYRGQNLKSVAKWNQAFVRMATQRMDQAIAAKDREDYRDAHRLARDAVHLRPSLAGAKELVRELNRIYPMVNVGVLQAARDLDPTNMSNWASRRSGRLLYRTLFEMRGAGPEGGEYEFLFGQTEQSADRLEFDLYFEPESLPPPLNQVNGFDVFDRIADRARPESESYFTAFAAALKTMGMNGPKEIRCILRRPHVLPASLLQLPVDGSWFGQEIGAPTGDYERVGVDEVESRYRLINQPRIESQPREIIETKMSSAAEGVAQLLQGEIDVLDQLFPSDAARLKSSRDIRVSEYPLPTVHMLIPCSDHPFVAERTFRRALLYGINREDILKGELLEGFQTPGCQVISGPFPAGKERDDPMGYAYDRMIQPRRYEPSVAKLLVALNQNEMKSAAQRAEKEMPEMTPLRLAYPSDNLSRTACEAIKSQWQLLDLDVELVELPTGASYPEEDTADLVYTSLAIWEPIIDARRLLGPNGLAQSGNQYIGLGLRQLEESRNWREARDRLLLLHFYVSQELPILPLWQLIDSYAYRRQVRGIGTDIVSLYENADQWQLQ</sequence>
<dbReference type="InterPro" id="IPR039424">
    <property type="entry name" value="SBP_5"/>
</dbReference>
<name>A0A5C5Y713_9PLAN</name>
<comment type="caution">
    <text evidence="2">The sequence shown here is derived from an EMBL/GenBank/DDBJ whole genome shotgun (WGS) entry which is preliminary data.</text>
</comment>
<dbReference type="SUPFAM" id="SSF53850">
    <property type="entry name" value="Periplasmic binding protein-like II"/>
    <property type="match status" value="1"/>
</dbReference>